<sequence>MTERDLYVYRKQYGVNIGSWFCLERWICHDLHVSDGDSELDAVSGLVAKFGVEEAKRRFEHHWNSWIVDEDWKYLAERNVNSVRIPIGFWSLSHASLFKDSPFEAYAGVYENCISILIKKVQEAHKYGIGVLLDLHAVYGGANEAIHSGTSSGKAEFFSNANFQQRSVDTVRYMSDVFAQFPNIVGIQVVSEPNYGQNEVLGRYYTACRAVVDKEIPVYIGDGWDLNAWVEWVHQHEQEGSYVVDHHYYFCFSEDDCKQRPKDIVKRVEAGEGCPDAEECSVAVGEWSCTLSEQSWGRTKLPDKRRKDFGEAQVLLYTEKNGGSYFWTYKFSDGRGGEWDFREMNEAGNVVYPGPKPLPKSLDPPKAFVQKRDSEYEEHVNYWTHQCPGETFCHALFKQGWDDAWTDSLFFLKNNSVLGYPRIWAQMRTRTVCPDNKYAWEYLHAMQRAFQFLKTKGNVL</sequence>
<proteinExistence type="inferred from homology"/>
<dbReference type="GO" id="GO:0005737">
    <property type="term" value="C:cytoplasm"/>
    <property type="evidence" value="ECO:0000318"/>
    <property type="project" value="GO_Central"/>
</dbReference>
<evidence type="ECO:0000313" key="6">
    <source>
        <dbReference type="Proteomes" id="UP000001744"/>
    </source>
</evidence>
<dbReference type="Proteomes" id="UP000001744">
    <property type="component" value="Unassembled WGS sequence"/>
</dbReference>
<dbReference type="GO" id="GO:0009251">
    <property type="term" value="P:glucan catabolic process"/>
    <property type="evidence" value="ECO:0000318"/>
    <property type="project" value="GO_Central"/>
</dbReference>
<dbReference type="PANTHER" id="PTHR31297">
    <property type="entry name" value="GLUCAN ENDO-1,6-BETA-GLUCOSIDASE B"/>
    <property type="match status" value="1"/>
</dbReference>
<dbReference type="OMA" id="GWFFWTL"/>
<organism evidence="4 6">
    <name type="scientific">Schizosaccharomyces japonicus (strain yFS275 / FY16936)</name>
    <name type="common">Fission yeast</name>
    <dbReference type="NCBI Taxonomy" id="402676"/>
    <lineage>
        <taxon>Eukaryota</taxon>
        <taxon>Fungi</taxon>
        <taxon>Dikarya</taxon>
        <taxon>Ascomycota</taxon>
        <taxon>Taphrinomycotina</taxon>
        <taxon>Schizosaccharomycetes</taxon>
        <taxon>Schizosaccharomycetales</taxon>
        <taxon>Schizosaccharomycetaceae</taxon>
        <taxon>Schizosaccharomyces</taxon>
    </lineage>
</organism>
<dbReference type="eggNOG" id="ENOG502QVVM">
    <property type="taxonomic scope" value="Eukaryota"/>
</dbReference>
<dbReference type="RefSeq" id="XP_002174783.1">
    <property type="nucleotide sequence ID" value="XM_002174747.1"/>
</dbReference>
<dbReference type="JaponicusDB" id="SJAG_03646">
    <property type="gene designation" value="exg3"/>
</dbReference>
<dbReference type="FunFam" id="3.20.20.80:FF:000100">
    <property type="entry name" value="Glycoside hydrolase superfamily"/>
    <property type="match status" value="1"/>
</dbReference>
<dbReference type="GeneID" id="7051353"/>
<dbReference type="GO" id="GO:1904541">
    <property type="term" value="P:fungal-type cell wall disassembly involved in conjugation with cellular fusion"/>
    <property type="evidence" value="ECO:0007669"/>
    <property type="project" value="EnsemblFungi"/>
</dbReference>
<comment type="similarity">
    <text evidence="1">Belongs to the glycosyl hydrolase 5 (cellulase A) family.</text>
</comment>
<dbReference type="Gene3D" id="3.20.20.80">
    <property type="entry name" value="Glycosidases"/>
    <property type="match status" value="1"/>
</dbReference>
<dbReference type="SUPFAM" id="SSF51445">
    <property type="entry name" value="(Trans)glycosidases"/>
    <property type="match status" value="1"/>
</dbReference>
<keyword evidence="2" id="KW-0378">Hydrolase</keyword>
<dbReference type="GO" id="GO:0004338">
    <property type="term" value="F:glucan exo-1,3-beta-glucosidase activity"/>
    <property type="evidence" value="ECO:0000318"/>
    <property type="project" value="GO_Central"/>
</dbReference>
<accession>B6K4T3</accession>
<dbReference type="InterPro" id="IPR017853">
    <property type="entry name" value="GH"/>
</dbReference>
<evidence type="ECO:0000313" key="4">
    <source>
        <dbReference type="EMBL" id="EEB08490.1"/>
    </source>
</evidence>
<evidence type="ECO:0000256" key="3">
    <source>
        <dbReference type="ARBA" id="ARBA00023295"/>
    </source>
</evidence>
<dbReference type="VEuPathDB" id="FungiDB:SJAG_03646"/>
<protein>
    <submittedName>
        <fullName evidence="4">Glucan 1,3-beta-glucosidase Exg3</fullName>
    </submittedName>
</protein>
<evidence type="ECO:0000256" key="1">
    <source>
        <dbReference type="ARBA" id="ARBA00005641"/>
    </source>
</evidence>
<dbReference type="OrthoDB" id="1887033at2759"/>
<dbReference type="EMBL" id="KE651167">
    <property type="protein sequence ID" value="EEB08490.1"/>
    <property type="molecule type" value="Genomic_DNA"/>
</dbReference>
<dbReference type="InterPro" id="IPR050386">
    <property type="entry name" value="Glycosyl_hydrolase_5"/>
</dbReference>
<dbReference type="AlphaFoldDB" id="B6K4T3"/>
<gene>
    <name evidence="5" type="primary">exg3</name>
    <name evidence="4" type="ORF">SJAG_03646</name>
</gene>
<evidence type="ECO:0000313" key="5">
    <source>
        <dbReference type="JaponicusDB" id="SJAG_03646"/>
    </source>
</evidence>
<dbReference type="HOGENOM" id="CLU_004624_8_2_1"/>
<keyword evidence="6" id="KW-1185">Reference proteome</keyword>
<evidence type="ECO:0000256" key="2">
    <source>
        <dbReference type="ARBA" id="ARBA00022801"/>
    </source>
</evidence>
<dbReference type="GO" id="GO:0046557">
    <property type="term" value="F:glucan endo-1,6-beta-glucosidase activity"/>
    <property type="evidence" value="ECO:0000318"/>
    <property type="project" value="GO_Central"/>
</dbReference>
<dbReference type="PANTHER" id="PTHR31297:SF43">
    <property type="entry name" value="GLUCAN 1,3-BETA-GLUCOSIDASE 3"/>
    <property type="match status" value="1"/>
</dbReference>
<reference evidence="4 6" key="1">
    <citation type="journal article" date="2011" name="Science">
        <title>Comparative functional genomics of the fission yeasts.</title>
        <authorList>
            <person name="Rhind N."/>
            <person name="Chen Z."/>
            <person name="Yassour M."/>
            <person name="Thompson D.A."/>
            <person name="Haas B.J."/>
            <person name="Habib N."/>
            <person name="Wapinski I."/>
            <person name="Roy S."/>
            <person name="Lin M.F."/>
            <person name="Heiman D.I."/>
            <person name="Young S.K."/>
            <person name="Furuya K."/>
            <person name="Guo Y."/>
            <person name="Pidoux A."/>
            <person name="Chen H.M."/>
            <person name="Robbertse B."/>
            <person name="Goldberg J.M."/>
            <person name="Aoki K."/>
            <person name="Bayne E.H."/>
            <person name="Berlin A.M."/>
            <person name="Desjardins C.A."/>
            <person name="Dobbs E."/>
            <person name="Dukaj L."/>
            <person name="Fan L."/>
            <person name="FitzGerald M.G."/>
            <person name="French C."/>
            <person name="Gujja S."/>
            <person name="Hansen K."/>
            <person name="Keifenheim D."/>
            <person name="Levin J.Z."/>
            <person name="Mosher R.A."/>
            <person name="Mueller C.A."/>
            <person name="Pfiffner J."/>
            <person name="Priest M."/>
            <person name="Russ C."/>
            <person name="Smialowska A."/>
            <person name="Swoboda P."/>
            <person name="Sykes S.M."/>
            <person name="Vaughn M."/>
            <person name="Vengrova S."/>
            <person name="Yoder R."/>
            <person name="Zeng Q."/>
            <person name="Allshire R."/>
            <person name="Baulcombe D."/>
            <person name="Birren B.W."/>
            <person name="Brown W."/>
            <person name="Ekwall K."/>
            <person name="Kellis M."/>
            <person name="Leatherwood J."/>
            <person name="Levin H."/>
            <person name="Margalit H."/>
            <person name="Martienssen R."/>
            <person name="Nieduszynski C.A."/>
            <person name="Spatafora J.W."/>
            <person name="Friedman N."/>
            <person name="Dalgaard J.Z."/>
            <person name="Baumann P."/>
            <person name="Niki H."/>
            <person name="Regev A."/>
            <person name="Nusbaum C."/>
        </authorList>
    </citation>
    <scope>NUCLEOTIDE SEQUENCE [LARGE SCALE GENOMIC DNA]</scope>
    <source>
        <strain evidence="6">yFS275 / FY16936</strain>
    </source>
</reference>
<keyword evidence="3" id="KW-0326">Glycosidase</keyword>
<dbReference type="GO" id="GO:1990819">
    <property type="term" value="C:mating projection actin fusion focus"/>
    <property type="evidence" value="ECO:0007669"/>
    <property type="project" value="EnsemblFungi"/>
</dbReference>
<dbReference type="GO" id="GO:0070879">
    <property type="term" value="P:fungal-type cell wall beta-glucan metabolic process"/>
    <property type="evidence" value="ECO:0007669"/>
    <property type="project" value="EnsemblFungi"/>
</dbReference>
<name>B6K4T3_SCHJY</name>
<dbReference type="STRING" id="402676.B6K4T3"/>